<organism evidence="2">
    <name type="scientific">Tanacetum cinerariifolium</name>
    <name type="common">Dalmatian daisy</name>
    <name type="synonym">Chrysanthemum cinerariifolium</name>
    <dbReference type="NCBI Taxonomy" id="118510"/>
    <lineage>
        <taxon>Eukaryota</taxon>
        <taxon>Viridiplantae</taxon>
        <taxon>Streptophyta</taxon>
        <taxon>Embryophyta</taxon>
        <taxon>Tracheophyta</taxon>
        <taxon>Spermatophyta</taxon>
        <taxon>Magnoliopsida</taxon>
        <taxon>eudicotyledons</taxon>
        <taxon>Gunneridae</taxon>
        <taxon>Pentapetalae</taxon>
        <taxon>asterids</taxon>
        <taxon>campanulids</taxon>
        <taxon>Asterales</taxon>
        <taxon>Asteraceae</taxon>
        <taxon>Asteroideae</taxon>
        <taxon>Anthemideae</taxon>
        <taxon>Anthemidinae</taxon>
        <taxon>Tanacetum</taxon>
    </lineage>
</organism>
<proteinExistence type="predicted"/>
<evidence type="ECO:0000256" key="1">
    <source>
        <dbReference type="SAM" id="MobiDB-lite"/>
    </source>
</evidence>
<dbReference type="EMBL" id="BKCJ010009510">
    <property type="protein sequence ID" value="GEU87300.1"/>
    <property type="molecule type" value="Genomic_DNA"/>
</dbReference>
<feature type="compositionally biased region" description="Basic residues" evidence="1">
    <location>
        <begin position="68"/>
        <end position="78"/>
    </location>
</feature>
<feature type="compositionally biased region" description="Polar residues" evidence="1">
    <location>
        <begin position="53"/>
        <end position="66"/>
    </location>
</feature>
<evidence type="ECO:0000313" key="2">
    <source>
        <dbReference type="EMBL" id="GEU87300.1"/>
    </source>
</evidence>
<reference evidence="2" key="1">
    <citation type="journal article" date="2019" name="Sci. Rep.">
        <title>Draft genome of Tanacetum cinerariifolium, the natural source of mosquito coil.</title>
        <authorList>
            <person name="Yamashiro T."/>
            <person name="Shiraishi A."/>
            <person name="Satake H."/>
            <person name="Nakayama K."/>
        </authorList>
    </citation>
    <scope>NUCLEOTIDE SEQUENCE</scope>
</reference>
<gene>
    <name evidence="2" type="ORF">Tci_059278</name>
</gene>
<comment type="caution">
    <text evidence="2">The sequence shown here is derived from an EMBL/GenBank/DDBJ whole genome shotgun (WGS) entry which is preliminary data.</text>
</comment>
<dbReference type="AlphaFoldDB" id="A0A6L2NMI3"/>
<feature type="region of interest" description="Disordered" evidence="1">
    <location>
        <begin position="269"/>
        <end position="293"/>
    </location>
</feature>
<feature type="region of interest" description="Disordered" evidence="1">
    <location>
        <begin position="147"/>
        <end position="190"/>
    </location>
</feature>
<name>A0A6L2NMI3_TANCI</name>
<sequence length="293" mass="33167">MARHKEMYVVSSHTKKIFANMRRIRAGFSGVVTPLFETIMVQAAADMGDTPVETHQTPIVDQPSTSRPQKKQKPRRKQTKEAEVSHDELEDEDHVPIPSGDSLPSEAMYAQSKEIVTLKKKVSKLLKWRKLRSRGLRRLMKIGLGRRVKSPSEKDSLGAQEDASKQERMTEEIDQDDKIALDAKTQRRTNDDEMFRVNDLSGDEVVTTVADKVSPAPTTYVTEDEITMAQALVALKSVKPKDKGKAKLIEPEVPIKKKDQIRMDEKYARQLEAEEHEAARPSRAQHDEEANIS</sequence>
<accession>A0A6L2NMI3</accession>
<feature type="region of interest" description="Disordered" evidence="1">
    <location>
        <begin position="51"/>
        <end position="104"/>
    </location>
</feature>
<feature type="compositionally biased region" description="Basic and acidic residues" evidence="1">
    <location>
        <begin position="150"/>
        <end position="190"/>
    </location>
</feature>
<protein>
    <submittedName>
        <fullName evidence="2">Uncharacterized protein</fullName>
    </submittedName>
</protein>